<evidence type="ECO:0000256" key="8">
    <source>
        <dbReference type="ARBA" id="ARBA00049244"/>
    </source>
</evidence>
<evidence type="ECO:0000313" key="12">
    <source>
        <dbReference type="Proteomes" id="UP000323164"/>
    </source>
</evidence>
<feature type="domain" description="DNA polymerase III delta N-terminal" evidence="10">
    <location>
        <begin position="21"/>
        <end position="118"/>
    </location>
</feature>
<dbReference type="OrthoDB" id="9770982at2"/>
<evidence type="ECO:0000256" key="2">
    <source>
        <dbReference type="ARBA" id="ARBA00017703"/>
    </source>
</evidence>
<dbReference type="InterPro" id="IPR005790">
    <property type="entry name" value="DNA_polIII_delta"/>
</dbReference>
<evidence type="ECO:0000256" key="7">
    <source>
        <dbReference type="ARBA" id="ARBA00034754"/>
    </source>
</evidence>
<dbReference type="Gene3D" id="1.10.8.60">
    <property type="match status" value="1"/>
</dbReference>
<dbReference type="CDD" id="cd18138">
    <property type="entry name" value="HLD_clamp_pol_III_delta"/>
    <property type="match status" value="1"/>
</dbReference>
<reference evidence="11 12" key="1">
    <citation type="submission" date="2019-08" db="EMBL/GenBank/DDBJ databases">
        <title>Draft genome sequence of Lysobacter sp. UKS-15.</title>
        <authorList>
            <person name="Im W.-T."/>
        </authorList>
    </citation>
    <scope>NUCLEOTIDE SEQUENCE [LARGE SCALE GENOMIC DNA]</scope>
    <source>
        <strain evidence="11 12">UKS-15</strain>
    </source>
</reference>
<evidence type="ECO:0000259" key="10">
    <source>
        <dbReference type="Pfam" id="PF06144"/>
    </source>
</evidence>
<dbReference type="InterPro" id="IPR010372">
    <property type="entry name" value="DNA_pol3_delta_N"/>
</dbReference>
<dbReference type="EMBL" id="VTRV01000128">
    <property type="protein sequence ID" value="TZF87710.1"/>
    <property type="molecule type" value="Genomic_DNA"/>
</dbReference>
<dbReference type="GO" id="GO:0003677">
    <property type="term" value="F:DNA binding"/>
    <property type="evidence" value="ECO:0007669"/>
    <property type="project" value="InterPro"/>
</dbReference>
<dbReference type="AlphaFoldDB" id="A0A5D8YZ83"/>
<evidence type="ECO:0000256" key="6">
    <source>
        <dbReference type="ARBA" id="ARBA00022932"/>
    </source>
</evidence>
<comment type="catalytic activity">
    <reaction evidence="8">
        <text>DNA(n) + a 2'-deoxyribonucleoside 5'-triphosphate = DNA(n+1) + diphosphate</text>
        <dbReference type="Rhea" id="RHEA:22508"/>
        <dbReference type="Rhea" id="RHEA-COMP:17339"/>
        <dbReference type="Rhea" id="RHEA-COMP:17340"/>
        <dbReference type="ChEBI" id="CHEBI:33019"/>
        <dbReference type="ChEBI" id="CHEBI:61560"/>
        <dbReference type="ChEBI" id="CHEBI:173112"/>
        <dbReference type="EC" id="2.7.7.7"/>
    </reaction>
</comment>
<keyword evidence="6" id="KW-0239">DNA-directed DNA polymerase</keyword>
<dbReference type="Proteomes" id="UP000323164">
    <property type="component" value="Unassembled WGS sequence"/>
</dbReference>
<dbReference type="Gene3D" id="3.40.50.300">
    <property type="entry name" value="P-loop containing nucleotide triphosphate hydrolases"/>
    <property type="match status" value="1"/>
</dbReference>
<protein>
    <recommendedName>
        <fullName evidence="2 9">DNA polymerase III subunit delta</fullName>
        <ecNumber evidence="1 9">2.7.7.7</ecNumber>
    </recommendedName>
</protein>
<accession>A0A5D8YZ83</accession>
<evidence type="ECO:0000313" key="11">
    <source>
        <dbReference type="EMBL" id="TZF87710.1"/>
    </source>
</evidence>
<organism evidence="11 12">
    <name type="scientific">Cognatilysobacter lacus</name>
    <dbReference type="NCBI Taxonomy" id="1643323"/>
    <lineage>
        <taxon>Bacteria</taxon>
        <taxon>Pseudomonadati</taxon>
        <taxon>Pseudomonadota</taxon>
        <taxon>Gammaproteobacteria</taxon>
        <taxon>Lysobacterales</taxon>
        <taxon>Lysobacteraceae</taxon>
        <taxon>Cognatilysobacter</taxon>
    </lineage>
</organism>
<proteinExistence type="inferred from homology"/>
<evidence type="ECO:0000256" key="3">
    <source>
        <dbReference type="ARBA" id="ARBA00022679"/>
    </source>
</evidence>
<evidence type="ECO:0000256" key="1">
    <source>
        <dbReference type="ARBA" id="ARBA00012417"/>
    </source>
</evidence>
<dbReference type="InterPro" id="IPR008921">
    <property type="entry name" value="DNA_pol3_clamp-load_cplx_C"/>
</dbReference>
<evidence type="ECO:0000256" key="9">
    <source>
        <dbReference type="NCBIfam" id="TIGR01128"/>
    </source>
</evidence>
<sequence length="354" mass="38120">MDLSPEQLVTQLGSGPLLPAYLVAGAEPLLVLEAADGVRAAAKRDGIAEREVFEAGAGQREPDWDGMSATFGAPSLFATRRLVELRLPTGKPGKEGAKVISAFCADPPRDVVLLVTCDDWSRSHGGDWSQALGRIGRVAVAWPVKPHELPTWIDRRLRSRGFAPDRDAVAYLAERVEGNLLAAAQEIEKLVLLFRDAAETGRGGRPLTLETLRSLVADASRYDVFRLLDAAMNGQPALVVRILAGLRAEGDAVPALLGMIVMELQRGAALAQVQAKGGNIVAAFKAQRVWDAKQPMYRRALQRHSPQAWEAMLVQAGLVDRIAKGRAPGDAWVALERLMVALAERGALRLLATG</sequence>
<dbReference type="RefSeq" id="WP_149353350.1">
    <property type="nucleotide sequence ID" value="NZ_VTRV01000128.1"/>
</dbReference>
<gene>
    <name evidence="11" type="ORF">FW784_10790</name>
</gene>
<dbReference type="EC" id="2.7.7.7" evidence="1 9"/>
<evidence type="ECO:0000256" key="5">
    <source>
        <dbReference type="ARBA" id="ARBA00022705"/>
    </source>
</evidence>
<comment type="caution">
    <text evidence="11">The sequence shown here is derived from an EMBL/GenBank/DDBJ whole genome shotgun (WGS) entry which is preliminary data.</text>
</comment>
<dbReference type="PANTHER" id="PTHR34388:SF1">
    <property type="entry name" value="DNA POLYMERASE III SUBUNIT DELTA"/>
    <property type="match status" value="1"/>
</dbReference>
<keyword evidence="12" id="KW-1185">Reference proteome</keyword>
<dbReference type="Pfam" id="PF06144">
    <property type="entry name" value="DNA_pol3_delta"/>
    <property type="match status" value="1"/>
</dbReference>
<dbReference type="InterPro" id="IPR027417">
    <property type="entry name" value="P-loop_NTPase"/>
</dbReference>
<dbReference type="NCBIfam" id="TIGR01128">
    <property type="entry name" value="holA"/>
    <property type="match status" value="1"/>
</dbReference>
<dbReference type="SUPFAM" id="SSF52540">
    <property type="entry name" value="P-loop containing nucleoside triphosphate hydrolases"/>
    <property type="match status" value="1"/>
</dbReference>
<keyword evidence="3" id="KW-0808">Transferase</keyword>
<keyword evidence="4" id="KW-0548">Nucleotidyltransferase</keyword>
<dbReference type="Gene3D" id="1.20.272.10">
    <property type="match status" value="1"/>
</dbReference>
<comment type="similarity">
    <text evidence="7">Belongs to the DNA polymerase HolA subunit family.</text>
</comment>
<dbReference type="GO" id="GO:0009360">
    <property type="term" value="C:DNA polymerase III complex"/>
    <property type="evidence" value="ECO:0007669"/>
    <property type="project" value="UniProtKB-UniRule"/>
</dbReference>
<name>A0A5D8YZ83_9GAMM</name>
<dbReference type="PANTHER" id="PTHR34388">
    <property type="entry name" value="DNA POLYMERASE III SUBUNIT DELTA"/>
    <property type="match status" value="1"/>
</dbReference>
<dbReference type="SUPFAM" id="SSF48019">
    <property type="entry name" value="post-AAA+ oligomerization domain-like"/>
    <property type="match status" value="1"/>
</dbReference>
<keyword evidence="5" id="KW-0235">DNA replication</keyword>
<evidence type="ECO:0000256" key="4">
    <source>
        <dbReference type="ARBA" id="ARBA00022695"/>
    </source>
</evidence>
<dbReference type="GO" id="GO:0006261">
    <property type="term" value="P:DNA-templated DNA replication"/>
    <property type="evidence" value="ECO:0007669"/>
    <property type="project" value="TreeGrafter"/>
</dbReference>
<dbReference type="GO" id="GO:0003887">
    <property type="term" value="F:DNA-directed DNA polymerase activity"/>
    <property type="evidence" value="ECO:0007669"/>
    <property type="project" value="UniProtKB-UniRule"/>
</dbReference>